<dbReference type="EC" id="5.4.99.27" evidence="4"/>
<dbReference type="Pfam" id="PF01142">
    <property type="entry name" value="TruD"/>
    <property type="match status" value="2"/>
</dbReference>
<comment type="caution">
    <text evidence="6">The sequence shown here is derived from an EMBL/GenBank/DDBJ whole genome shotgun (WGS) entry which is preliminary data.</text>
</comment>
<comment type="catalytic activity">
    <reaction evidence="4">
        <text>uridine(13) in tRNA = pseudouridine(13) in tRNA</text>
        <dbReference type="Rhea" id="RHEA:42540"/>
        <dbReference type="Rhea" id="RHEA-COMP:10105"/>
        <dbReference type="Rhea" id="RHEA-COMP:10106"/>
        <dbReference type="ChEBI" id="CHEBI:65314"/>
        <dbReference type="ChEBI" id="CHEBI:65315"/>
        <dbReference type="EC" id="5.4.99.27"/>
    </reaction>
</comment>
<dbReference type="SUPFAM" id="SSF55120">
    <property type="entry name" value="Pseudouridine synthase"/>
    <property type="match status" value="1"/>
</dbReference>
<evidence type="ECO:0000256" key="4">
    <source>
        <dbReference type="HAMAP-Rule" id="MF_01082"/>
    </source>
</evidence>
<reference evidence="6" key="1">
    <citation type="submission" date="2019-02" db="EMBL/GenBank/DDBJ databases">
        <authorList>
            <person name="Li S.-H."/>
        </authorList>
    </citation>
    <scope>NUCLEOTIDE SEQUENCE</scope>
    <source>
        <strain evidence="6">IMCC8485</strain>
    </source>
</reference>
<sequence>MSGPWPTVSAELVASGKLRSSPEDFRVYEDLGFEPDGDGEHVFLHLEKRELNTADLAQRLSSLSGIHLRDISFSGMKDRNAVTRQWFSVRMAGRVEPDWQQLAHQGDVAVLAVARHRRKLKRGVHRGNRFVLVLRELTGGREAIESRLRHLSLHGAPNYFGEQRFGRNGSTLAQAKTWMASGGRRISRNKRSIYLSVLRSQMFNTLLADRVSVGDWNQVLPGDTCVLQGTRSQFTCEQADADIVQRCFVGDLHPALPLWGLGVEQLSASLLERWSDVLEQQAAIGDFLIHQGLELGQRPTRLIADDFCWQFCDDGSLQLEFRLAAGNYATALLAEFVQYG</sequence>
<dbReference type="InterPro" id="IPR001656">
    <property type="entry name" value="PsdUridine_synth_TruD"/>
</dbReference>
<feature type="domain" description="TRUD" evidence="5">
    <location>
        <begin position="155"/>
        <end position="305"/>
    </location>
</feature>
<evidence type="ECO:0000256" key="2">
    <source>
        <dbReference type="ARBA" id="ARBA00022694"/>
    </source>
</evidence>
<dbReference type="Gene3D" id="3.30.2350.20">
    <property type="entry name" value="TruD, catalytic domain"/>
    <property type="match status" value="1"/>
</dbReference>
<dbReference type="InterPro" id="IPR043165">
    <property type="entry name" value="TruD_insert_sf"/>
</dbReference>
<dbReference type="RefSeq" id="WP_279251736.1">
    <property type="nucleotide sequence ID" value="NZ_SHNP01000001.1"/>
</dbReference>
<feature type="active site" description="Nucleophile" evidence="4">
    <location>
        <position position="78"/>
    </location>
</feature>
<evidence type="ECO:0000259" key="5">
    <source>
        <dbReference type="PROSITE" id="PS50984"/>
    </source>
</evidence>
<protein>
    <recommendedName>
        <fullName evidence="4">tRNA pseudouridine synthase D</fullName>
        <ecNumber evidence="4">5.4.99.27</ecNumber>
    </recommendedName>
    <alternativeName>
        <fullName evidence="4">tRNA pseudouridine(13) synthase</fullName>
    </alternativeName>
    <alternativeName>
        <fullName evidence="4">tRNA pseudouridylate synthase D</fullName>
    </alternativeName>
    <alternativeName>
        <fullName evidence="4">tRNA-uridine isomerase D</fullName>
    </alternativeName>
</protein>
<proteinExistence type="inferred from homology"/>
<dbReference type="EMBL" id="SHNP01000001">
    <property type="protein sequence ID" value="MCX2972772.1"/>
    <property type="molecule type" value="Genomic_DNA"/>
</dbReference>
<keyword evidence="2 4" id="KW-0819">tRNA processing</keyword>
<dbReference type="Gene3D" id="3.30.2340.10">
    <property type="entry name" value="TruD, insertion domain"/>
    <property type="match status" value="1"/>
</dbReference>
<evidence type="ECO:0000313" key="7">
    <source>
        <dbReference type="Proteomes" id="UP001143307"/>
    </source>
</evidence>
<dbReference type="InterPro" id="IPR042214">
    <property type="entry name" value="TruD_catalytic"/>
</dbReference>
<evidence type="ECO:0000256" key="1">
    <source>
        <dbReference type="ARBA" id="ARBA00007953"/>
    </source>
</evidence>
<accession>A0ABT3SRZ8</accession>
<keyword evidence="3 4" id="KW-0413">Isomerase</keyword>
<gene>
    <name evidence="4" type="primary">truD</name>
    <name evidence="6" type="ORF">EYC87_04120</name>
</gene>
<evidence type="ECO:0000256" key="3">
    <source>
        <dbReference type="ARBA" id="ARBA00023235"/>
    </source>
</evidence>
<organism evidence="6 7">
    <name type="scientific">Candidatus Seongchinamella marina</name>
    <dbReference type="NCBI Taxonomy" id="2518990"/>
    <lineage>
        <taxon>Bacteria</taxon>
        <taxon>Pseudomonadati</taxon>
        <taxon>Pseudomonadota</taxon>
        <taxon>Gammaproteobacteria</taxon>
        <taxon>Cellvibrionales</taxon>
        <taxon>Halieaceae</taxon>
        <taxon>Seongchinamella</taxon>
    </lineage>
</organism>
<comment type="similarity">
    <text evidence="1 4">Belongs to the pseudouridine synthase TruD family.</text>
</comment>
<comment type="function">
    <text evidence="4">Responsible for synthesis of pseudouridine from uracil-13 in transfer RNAs.</text>
</comment>
<keyword evidence="7" id="KW-1185">Reference proteome</keyword>
<dbReference type="PANTHER" id="PTHR47811">
    <property type="entry name" value="TRNA PSEUDOURIDINE SYNTHASE D"/>
    <property type="match status" value="1"/>
</dbReference>
<dbReference type="PROSITE" id="PS01268">
    <property type="entry name" value="UPF0024"/>
    <property type="match status" value="1"/>
</dbReference>
<dbReference type="Proteomes" id="UP001143307">
    <property type="component" value="Unassembled WGS sequence"/>
</dbReference>
<dbReference type="InterPro" id="IPR050170">
    <property type="entry name" value="TruD_pseudoU_synthase"/>
</dbReference>
<name>A0ABT3SRZ8_9GAMM</name>
<dbReference type="PROSITE" id="PS50984">
    <property type="entry name" value="TRUD"/>
    <property type="match status" value="1"/>
</dbReference>
<dbReference type="InterPro" id="IPR020119">
    <property type="entry name" value="PsdUridine_synth_TruD_CS"/>
</dbReference>
<dbReference type="HAMAP" id="MF_01082">
    <property type="entry name" value="TruD"/>
    <property type="match status" value="1"/>
</dbReference>
<dbReference type="PANTHER" id="PTHR47811:SF1">
    <property type="entry name" value="TRNA PSEUDOURIDINE SYNTHASE D"/>
    <property type="match status" value="1"/>
</dbReference>
<dbReference type="InterPro" id="IPR020103">
    <property type="entry name" value="PsdUridine_synth_cat_dom_sf"/>
</dbReference>
<evidence type="ECO:0000313" key="6">
    <source>
        <dbReference type="EMBL" id="MCX2972772.1"/>
    </source>
</evidence>
<dbReference type="InterPro" id="IPR011760">
    <property type="entry name" value="PsdUridine_synth_TruD_insert"/>
</dbReference>